<dbReference type="InterPro" id="IPR029018">
    <property type="entry name" value="Hex-like_dom2"/>
</dbReference>
<dbReference type="Proteomes" id="UP000092730">
    <property type="component" value="Chromosome 1"/>
</dbReference>
<evidence type="ECO:0000256" key="2">
    <source>
        <dbReference type="SAM" id="SignalP"/>
    </source>
</evidence>
<reference evidence="4" key="1">
    <citation type="submission" date="2013-07" db="EMBL/GenBank/DDBJ databases">
        <title>The Genome Sequence of Cryptococcus bestiolae CBS10118.</title>
        <authorList>
            <consortium name="The Broad Institute Genome Sequencing Platform"/>
            <person name="Cuomo C."/>
            <person name="Litvintseva A."/>
            <person name="Chen Y."/>
            <person name="Heitman J."/>
            <person name="Sun S."/>
            <person name="Springer D."/>
            <person name="Dromer F."/>
            <person name="Young S.K."/>
            <person name="Zeng Q."/>
            <person name="Gargeya S."/>
            <person name="Fitzgerald M."/>
            <person name="Abouelleil A."/>
            <person name="Alvarado L."/>
            <person name="Berlin A.M."/>
            <person name="Chapman S.B."/>
            <person name="Dewar J."/>
            <person name="Goldberg J."/>
            <person name="Griggs A."/>
            <person name="Gujja S."/>
            <person name="Hansen M."/>
            <person name="Howarth C."/>
            <person name="Imamovic A."/>
            <person name="Larimer J."/>
            <person name="McCowan C."/>
            <person name="Murphy C."/>
            <person name="Pearson M."/>
            <person name="Priest M."/>
            <person name="Roberts A."/>
            <person name="Saif S."/>
            <person name="Shea T."/>
            <person name="Sykes S."/>
            <person name="Wortman J."/>
            <person name="Nusbaum C."/>
            <person name="Birren B."/>
        </authorList>
    </citation>
    <scope>NUCLEOTIDE SEQUENCE [LARGE SCALE GENOMIC DNA]</scope>
    <source>
        <strain evidence="4">CBS 10118</strain>
    </source>
</reference>
<dbReference type="RefSeq" id="XP_019047180.1">
    <property type="nucleotide sequence ID" value="XM_019190432.1"/>
</dbReference>
<accession>A0A1B9G536</accession>
<keyword evidence="2" id="KW-0732">Signal</keyword>
<dbReference type="Gene3D" id="3.30.379.10">
    <property type="entry name" value="Chitobiase/beta-hexosaminidase domain 2-like"/>
    <property type="match status" value="1"/>
</dbReference>
<dbReference type="STRING" id="1296100.A0A1B9G536"/>
<evidence type="ECO:0000313" key="5">
    <source>
        <dbReference type="EMBL" id="WVW78458.1"/>
    </source>
</evidence>
<dbReference type="EMBL" id="KI894020">
    <property type="protein sequence ID" value="OCF26110.1"/>
    <property type="molecule type" value="Genomic_DNA"/>
</dbReference>
<dbReference type="AlphaFoldDB" id="A0A1B9G536"/>
<evidence type="ECO:0000313" key="4">
    <source>
        <dbReference type="EMBL" id="OCF26110.1"/>
    </source>
</evidence>
<reference evidence="5" key="2">
    <citation type="submission" date="2013-07" db="EMBL/GenBank/DDBJ databases">
        <authorList>
            <consortium name="The Broad Institute Genome Sequencing Platform"/>
            <person name="Cuomo C."/>
            <person name="Litvintseva A."/>
            <person name="Chen Y."/>
            <person name="Heitman J."/>
            <person name="Sun S."/>
            <person name="Springer D."/>
            <person name="Dromer F."/>
            <person name="Young S.K."/>
            <person name="Zeng Q."/>
            <person name="Gargeya S."/>
            <person name="Fitzgerald M."/>
            <person name="Abouelleil A."/>
            <person name="Alvarado L."/>
            <person name="Berlin A.M."/>
            <person name="Chapman S.B."/>
            <person name="Dewar J."/>
            <person name="Goldberg J."/>
            <person name="Griggs A."/>
            <person name="Gujja S."/>
            <person name="Hansen M."/>
            <person name="Howarth C."/>
            <person name="Imamovic A."/>
            <person name="Larimer J."/>
            <person name="McCowan C."/>
            <person name="Murphy C."/>
            <person name="Pearson M."/>
            <person name="Priest M."/>
            <person name="Roberts A."/>
            <person name="Saif S."/>
            <person name="Shea T."/>
            <person name="Sykes S."/>
            <person name="Wortman J."/>
            <person name="Nusbaum C."/>
            <person name="Birren B."/>
        </authorList>
    </citation>
    <scope>NUCLEOTIDE SEQUENCE</scope>
    <source>
        <strain evidence="5">CBS 10118</strain>
    </source>
</reference>
<dbReference type="GeneID" id="30208186"/>
<feature type="signal peptide" evidence="2">
    <location>
        <begin position="1"/>
        <end position="20"/>
    </location>
</feature>
<protein>
    <recommendedName>
        <fullName evidence="3">Gylcosyl hydrolase 115 C-terminal domain-containing protein</fullName>
    </recommendedName>
</protein>
<dbReference type="InterPro" id="IPR042301">
    <property type="entry name" value="GH115_sf"/>
</dbReference>
<dbReference type="EMBL" id="CP144541">
    <property type="protein sequence ID" value="WVW78458.1"/>
    <property type="molecule type" value="Genomic_DNA"/>
</dbReference>
<evidence type="ECO:0000313" key="6">
    <source>
        <dbReference type="Proteomes" id="UP000092730"/>
    </source>
</evidence>
<dbReference type="InterPro" id="IPR031924">
    <property type="entry name" value="GH115"/>
</dbReference>
<dbReference type="PANTHER" id="PTHR37842">
    <property type="match status" value="1"/>
</dbReference>
<evidence type="ECO:0000256" key="1">
    <source>
        <dbReference type="ARBA" id="ARBA00022801"/>
    </source>
</evidence>
<dbReference type="Gene3D" id="3.20.20.520">
    <property type="entry name" value="Glycosyl hydrolase family 115"/>
    <property type="match status" value="1"/>
</dbReference>
<dbReference type="InterPro" id="IPR041437">
    <property type="entry name" value="GH115_C"/>
</dbReference>
<dbReference type="Gene3D" id="2.60.120.1620">
    <property type="match status" value="1"/>
</dbReference>
<name>A0A1B9G536_9TREE</name>
<reference evidence="4" key="3">
    <citation type="submission" date="2014-01" db="EMBL/GenBank/DDBJ databases">
        <title>Evolution of pathogenesis and genome organization in the Tremellales.</title>
        <authorList>
            <person name="Cuomo C."/>
            <person name="Litvintseva A."/>
            <person name="Heitman J."/>
            <person name="Chen Y."/>
            <person name="Sun S."/>
            <person name="Springer D."/>
            <person name="Dromer F."/>
            <person name="Young S."/>
            <person name="Zeng Q."/>
            <person name="Chapman S."/>
            <person name="Gujja S."/>
            <person name="Saif S."/>
            <person name="Birren B."/>
        </authorList>
    </citation>
    <scope>NUCLEOTIDE SEQUENCE</scope>
    <source>
        <strain evidence="4">CBS 10118</strain>
    </source>
</reference>
<gene>
    <name evidence="4" type="ORF">I302_03787</name>
    <name evidence="5" type="ORF">I302_100412</name>
</gene>
<dbReference type="Pfam" id="PF17829">
    <property type="entry name" value="GH115_C"/>
    <property type="match status" value="1"/>
</dbReference>
<feature type="domain" description="Gylcosyl hydrolase 115 C-terminal" evidence="3">
    <location>
        <begin position="851"/>
        <end position="1044"/>
    </location>
</feature>
<keyword evidence="1" id="KW-0378">Hydrolase</keyword>
<organism evidence="4">
    <name type="scientific">Kwoniella bestiolae CBS 10118</name>
    <dbReference type="NCBI Taxonomy" id="1296100"/>
    <lineage>
        <taxon>Eukaryota</taxon>
        <taxon>Fungi</taxon>
        <taxon>Dikarya</taxon>
        <taxon>Basidiomycota</taxon>
        <taxon>Agaricomycotina</taxon>
        <taxon>Tremellomycetes</taxon>
        <taxon>Tremellales</taxon>
        <taxon>Cryptococcaceae</taxon>
        <taxon>Kwoniella</taxon>
    </lineage>
</organism>
<keyword evidence="6" id="KW-1185">Reference proteome</keyword>
<sequence length="1048" mass="118371">MVGILKLIAGCSLGATLVAGLGEKKVIVFPSDSDLETTSSDSFLNTDQQVFSATSEGIKKKHDHFLIASKSSHYAAPLLLSSKDDIAIHIAAQSFAHDVYRVTGVRPHIYNDSLPHHVERAIVVGTPQNGMIKHIRDNEYSDELIGKWESYDVRVTEEPMHGMDKGLIVVGSDRRGAIYALYTLTEQMGISPFHFWSDVPVRSHDAIAYLSSEVLSHGEPTVRYRGLFINDEHPALWSWAAQRWKVRWGEPAFLPDMYEMWFDMMLRLKANYFWPAMYASMFDIDGLNVTNGFPKEPIPGPNQVLANNMAIVMGTSHHEPMARNKPEWDREGQGKWDWTNDDFLIDWWTYGAERAKDKETLFTLGMRGDGDMPLTGASNELVENITSVQQDILAKTHGRDINDIPQMWCMYKEVAEYYLKGLKVPENVITLFADDNWGNIMTVQPPGKDHKAGSGIYYHVDYVGMPRAYKWINTINLVKTWEQMTIAAAFNTTSIWILNIGSLKPLELPAEHFLHLAWDINAWPINSVERYLELWAEREFGGETKEEVADIMMKYSMYASRRKAELVNSTTWSLNNYEEAERVLEEWQSITDRAAKIYEGLSEETKPAFYQQVYMLCLMQTNLNKLYVAAERSNLYAQQGRNSANFHAKQAIDAFFHDGELTETFHQMLDGKWDHMLDQAHIGWNSWLEPIKDIMPPISFSNPSVPAREGIPIPELGYGVITNIRVTFENSMGSWPGNTAFNCPRGEHCETPELLPMDPFGAKSRWVDVGSAGPKSTTWKVTSEDWLIVEPRHGKTKKDGSLDTRIRVSVNWDKAPEDGKATFYLTASDGSEVTILVPINKRPAPPKEFNGHVEGDGYIAVEAGHYSSNSPKDEYAFHEMVGYGRTRSGLEMFPRSTQNFTVGEGPKLTYDIWTFDSSDEEDVEINVQIGPALNFLGANATLAFGLQVDDQPPRIINPIPIKPLGFVKDKPWNDPPVAIGAVPNDWIEIVKNEIRDVKTMVKLGEAGKHTITLWAMTTGIVFERVLVDFGGIRERGYSYLGPPESVRV</sequence>
<dbReference type="GO" id="GO:0016787">
    <property type="term" value="F:hydrolase activity"/>
    <property type="evidence" value="ECO:0007669"/>
    <property type="project" value="UniProtKB-KW"/>
</dbReference>
<dbReference type="Gene3D" id="1.20.58.2150">
    <property type="match status" value="1"/>
</dbReference>
<dbReference type="OrthoDB" id="4849794at2759"/>
<dbReference type="KEGG" id="kbi:30208186"/>
<dbReference type="VEuPathDB" id="FungiDB:I302_03787"/>
<reference evidence="5" key="4">
    <citation type="submission" date="2024-02" db="EMBL/GenBank/DDBJ databases">
        <title>Comparative genomics of Cryptococcus and Kwoniella reveals pathogenesis evolution and contrasting modes of karyotype evolution via chromosome fusion or intercentromeric recombination.</title>
        <authorList>
            <person name="Coelho M.A."/>
            <person name="David-Palma M."/>
            <person name="Shea T."/>
            <person name="Bowers K."/>
            <person name="McGinley-Smith S."/>
            <person name="Mohammad A.W."/>
            <person name="Gnirke A."/>
            <person name="Yurkov A.M."/>
            <person name="Nowrousian M."/>
            <person name="Sun S."/>
            <person name="Cuomo C.A."/>
            <person name="Heitman J."/>
        </authorList>
    </citation>
    <scope>NUCLEOTIDE SEQUENCE</scope>
    <source>
        <strain evidence="5">CBS 10118</strain>
    </source>
</reference>
<dbReference type="SUPFAM" id="SSF55545">
    <property type="entry name" value="beta-N-acetylhexosaminidase-like domain"/>
    <property type="match status" value="1"/>
</dbReference>
<feature type="chain" id="PRO_5042334836" description="Gylcosyl hydrolase 115 C-terminal domain-containing protein" evidence="2">
    <location>
        <begin position="21"/>
        <end position="1048"/>
    </location>
</feature>
<evidence type="ECO:0000259" key="3">
    <source>
        <dbReference type="Pfam" id="PF17829"/>
    </source>
</evidence>
<dbReference type="Pfam" id="PF15979">
    <property type="entry name" value="Glyco_hydro_115"/>
    <property type="match status" value="1"/>
</dbReference>
<proteinExistence type="predicted"/>
<dbReference type="PANTHER" id="PTHR37842:SF2">
    <property type="entry name" value="GYLCOSYL HYDROLASE 115 C-TERMINAL DOMAIN-CONTAINING PROTEIN"/>
    <property type="match status" value="1"/>
</dbReference>